<dbReference type="GO" id="GO:0003735">
    <property type="term" value="F:structural constituent of ribosome"/>
    <property type="evidence" value="ECO:0007669"/>
    <property type="project" value="InterPro"/>
</dbReference>
<proteinExistence type="inferred from homology"/>
<dbReference type="GO" id="GO:0002181">
    <property type="term" value="P:cytoplasmic translation"/>
    <property type="evidence" value="ECO:0007669"/>
    <property type="project" value="TreeGrafter"/>
</dbReference>
<dbReference type="GO" id="GO:0022625">
    <property type="term" value="C:cytosolic large ribosomal subunit"/>
    <property type="evidence" value="ECO:0007669"/>
    <property type="project" value="TreeGrafter"/>
</dbReference>
<comment type="similarity">
    <text evidence="1">Belongs to the eukaryotic ribosomal protein eL6 family.</text>
</comment>
<evidence type="ECO:0000313" key="5">
    <source>
        <dbReference type="Proteomes" id="UP000187209"/>
    </source>
</evidence>
<evidence type="ECO:0000256" key="1">
    <source>
        <dbReference type="ARBA" id="ARBA00010592"/>
    </source>
</evidence>
<dbReference type="InterPro" id="IPR014722">
    <property type="entry name" value="Rib_uL2_dom2"/>
</dbReference>
<dbReference type="GO" id="GO:0000027">
    <property type="term" value="P:ribosomal large subunit assembly"/>
    <property type="evidence" value="ECO:0007669"/>
    <property type="project" value="TreeGrafter"/>
</dbReference>
<keyword evidence="5" id="KW-1185">Reference proteome</keyword>
<name>A0A1R2BSI1_9CILI</name>
<sequence>MVKWYSTDDIQKVKVKRANKPAKLRGRVSPGQVLILLAGKHQGKRVVFLKQLESGLILVTGPYKFNGVPLKRVPQAYTIPTSIKVDISGSDFSKINDAYFAKEKEKAKKTEESFFAPKKEKKPFSDAKKAMQKSVDIGIVGKIADPLVKKYLKTKFRLRNGMTPHSLKF</sequence>
<evidence type="ECO:0000313" key="4">
    <source>
        <dbReference type="EMBL" id="OMJ79782.1"/>
    </source>
</evidence>
<dbReference type="OrthoDB" id="2436667at2759"/>
<dbReference type="Gene3D" id="2.30.30.30">
    <property type="match status" value="1"/>
</dbReference>
<dbReference type="InterPro" id="IPR008991">
    <property type="entry name" value="Translation_prot_SH3-like_sf"/>
</dbReference>
<dbReference type="CDD" id="cd13156">
    <property type="entry name" value="KOW_RPL6"/>
    <property type="match status" value="1"/>
</dbReference>
<gene>
    <name evidence="4" type="ORF">SteCoe_20131</name>
</gene>
<dbReference type="Pfam" id="PF01159">
    <property type="entry name" value="Ribosomal_L6e"/>
    <property type="match status" value="1"/>
</dbReference>
<dbReference type="SUPFAM" id="SSF50104">
    <property type="entry name" value="Translation proteins SH3-like domain"/>
    <property type="match status" value="1"/>
</dbReference>
<evidence type="ECO:0000256" key="2">
    <source>
        <dbReference type="ARBA" id="ARBA00022980"/>
    </source>
</evidence>
<dbReference type="FunFam" id="2.30.30.30:FF:000014">
    <property type="entry name" value="60S ribosomal protein L6"/>
    <property type="match status" value="1"/>
</dbReference>
<dbReference type="InterPro" id="IPR041997">
    <property type="entry name" value="Ribosomal_eL6_KOW"/>
</dbReference>
<dbReference type="PANTHER" id="PTHR10715:SF0">
    <property type="entry name" value="LARGE RIBOSOMAL SUBUNIT PROTEIN EL6"/>
    <property type="match status" value="1"/>
</dbReference>
<keyword evidence="2" id="KW-0689">Ribosomal protein</keyword>
<dbReference type="GO" id="GO:0003723">
    <property type="term" value="F:RNA binding"/>
    <property type="evidence" value="ECO:0007669"/>
    <property type="project" value="TreeGrafter"/>
</dbReference>
<dbReference type="EMBL" id="MPUH01000454">
    <property type="protein sequence ID" value="OMJ79782.1"/>
    <property type="molecule type" value="Genomic_DNA"/>
</dbReference>
<dbReference type="Proteomes" id="UP000187209">
    <property type="component" value="Unassembled WGS sequence"/>
</dbReference>
<accession>A0A1R2BSI1</accession>
<evidence type="ECO:0008006" key="6">
    <source>
        <dbReference type="Google" id="ProtNLM"/>
    </source>
</evidence>
<organism evidence="4 5">
    <name type="scientific">Stentor coeruleus</name>
    <dbReference type="NCBI Taxonomy" id="5963"/>
    <lineage>
        <taxon>Eukaryota</taxon>
        <taxon>Sar</taxon>
        <taxon>Alveolata</taxon>
        <taxon>Ciliophora</taxon>
        <taxon>Postciliodesmatophora</taxon>
        <taxon>Heterotrichea</taxon>
        <taxon>Heterotrichida</taxon>
        <taxon>Stentoridae</taxon>
        <taxon>Stentor</taxon>
    </lineage>
</organism>
<evidence type="ECO:0000256" key="3">
    <source>
        <dbReference type="ARBA" id="ARBA00023274"/>
    </source>
</evidence>
<protein>
    <recommendedName>
        <fullName evidence="6">60S ribosomal protein L6</fullName>
    </recommendedName>
</protein>
<reference evidence="4 5" key="1">
    <citation type="submission" date="2016-11" db="EMBL/GenBank/DDBJ databases">
        <title>The macronuclear genome of Stentor coeruleus: a giant cell with tiny introns.</title>
        <authorList>
            <person name="Slabodnick M."/>
            <person name="Ruby J.G."/>
            <person name="Reiff S.B."/>
            <person name="Swart E.C."/>
            <person name="Gosai S."/>
            <person name="Prabakaran S."/>
            <person name="Witkowska E."/>
            <person name="Larue G.E."/>
            <person name="Fisher S."/>
            <person name="Freeman R.M."/>
            <person name="Gunawardena J."/>
            <person name="Chu W."/>
            <person name="Stover N.A."/>
            <person name="Gregory B.D."/>
            <person name="Nowacki M."/>
            <person name="Derisi J."/>
            <person name="Roy S.W."/>
            <person name="Marshall W.F."/>
            <person name="Sood P."/>
        </authorList>
    </citation>
    <scope>NUCLEOTIDE SEQUENCE [LARGE SCALE GENOMIC DNA]</scope>
    <source>
        <strain evidence="4">WM001</strain>
    </source>
</reference>
<comment type="caution">
    <text evidence="4">The sequence shown here is derived from an EMBL/GenBank/DDBJ whole genome shotgun (WGS) entry which is preliminary data.</text>
</comment>
<dbReference type="InterPro" id="IPR000915">
    <property type="entry name" value="60S_ribosomal_eL6"/>
</dbReference>
<keyword evidence="3" id="KW-0687">Ribonucleoprotein</keyword>
<dbReference type="PANTHER" id="PTHR10715">
    <property type="entry name" value="60S RIBOSOMAL PROTEIN L6"/>
    <property type="match status" value="1"/>
</dbReference>
<dbReference type="AlphaFoldDB" id="A0A1R2BSI1"/>